<keyword evidence="1" id="KW-0677">Repeat</keyword>
<dbReference type="Pfam" id="PF01436">
    <property type="entry name" value="NHL"/>
    <property type="match status" value="1"/>
</dbReference>
<gene>
    <name evidence="4" type="ORF">GCM10008938_40210</name>
</gene>
<dbReference type="PROSITE" id="PS51257">
    <property type="entry name" value="PROKAR_LIPOPROTEIN"/>
    <property type="match status" value="1"/>
</dbReference>
<feature type="signal peptide" evidence="3">
    <location>
        <begin position="1"/>
        <end position="23"/>
    </location>
</feature>
<dbReference type="RefSeq" id="WP_189005867.1">
    <property type="nucleotide sequence ID" value="NZ_BMOD01000021.1"/>
</dbReference>
<evidence type="ECO:0000313" key="5">
    <source>
        <dbReference type="Proteomes" id="UP000632222"/>
    </source>
</evidence>
<dbReference type="PANTHER" id="PTHR13833">
    <property type="match status" value="1"/>
</dbReference>
<evidence type="ECO:0000256" key="1">
    <source>
        <dbReference type="ARBA" id="ARBA00022737"/>
    </source>
</evidence>
<evidence type="ECO:0008006" key="6">
    <source>
        <dbReference type="Google" id="ProtNLM"/>
    </source>
</evidence>
<comment type="caution">
    <text evidence="4">The sequence shown here is derived from an EMBL/GenBank/DDBJ whole genome shotgun (WGS) entry which is preliminary data.</text>
</comment>
<reference evidence="5" key="1">
    <citation type="journal article" date="2019" name="Int. J. Syst. Evol. Microbiol.">
        <title>The Global Catalogue of Microorganisms (GCM) 10K type strain sequencing project: providing services to taxonomists for standard genome sequencing and annotation.</title>
        <authorList>
            <consortium name="The Broad Institute Genomics Platform"/>
            <consortium name="The Broad Institute Genome Sequencing Center for Infectious Disease"/>
            <person name="Wu L."/>
            <person name="Ma J."/>
        </authorList>
    </citation>
    <scope>NUCLEOTIDE SEQUENCE [LARGE SCALE GENOMIC DNA]</scope>
    <source>
        <strain evidence="5">JCM 14370</strain>
    </source>
</reference>
<evidence type="ECO:0000313" key="4">
    <source>
        <dbReference type="EMBL" id="GGJ50205.1"/>
    </source>
</evidence>
<accession>A0ABQ2D958</accession>
<dbReference type="Proteomes" id="UP000632222">
    <property type="component" value="Unassembled WGS sequence"/>
</dbReference>
<protein>
    <recommendedName>
        <fullName evidence="6">NHL repeat-containing protein</fullName>
    </recommendedName>
</protein>
<name>A0ABQ2D958_9DEIO</name>
<dbReference type="InterPro" id="IPR001258">
    <property type="entry name" value="NHL_repeat"/>
</dbReference>
<organism evidence="4 5">
    <name type="scientific">Deinococcus roseus</name>
    <dbReference type="NCBI Taxonomy" id="392414"/>
    <lineage>
        <taxon>Bacteria</taxon>
        <taxon>Thermotogati</taxon>
        <taxon>Deinococcota</taxon>
        <taxon>Deinococci</taxon>
        <taxon>Deinococcales</taxon>
        <taxon>Deinococcaceae</taxon>
        <taxon>Deinococcus</taxon>
    </lineage>
</organism>
<sequence length="346" mass="36614">MRQRLIFTCITAVLLGACNPAAPVVLNVSTFAGSGTDGTADGKGAAAQFHNPVNVVFDDAGNLYVADFHDDNPGRIRKIAEDGTVSTLFTQANFQRPFGLAYRAGFLYVTTDRELNGNGNSSLWKINVNNGAGTTPVDNINSGRERGIVVKTDGTVIAADRRRHVILKIDLSGPAAVVTVLAGMEDMSGYHDGASNEAHFNEPYGLALLGNDVLVADMTNNCVRLVKPNGDTSTFAGVCGPGGGYKDGTTAEALFKGPQDLAVDADNNVYVTDNGNHRIRKISGGKVSTIAGNGLLGFKDDKPLASQFYAQEGIDVKPGSKWLFVADGNGGNEPQPYRRIRQVPLP</sequence>
<evidence type="ECO:0000256" key="3">
    <source>
        <dbReference type="SAM" id="SignalP"/>
    </source>
</evidence>
<proteinExistence type="predicted"/>
<dbReference type="Gene3D" id="2.120.10.30">
    <property type="entry name" value="TolB, C-terminal domain"/>
    <property type="match status" value="3"/>
</dbReference>
<evidence type="ECO:0000256" key="2">
    <source>
        <dbReference type="PROSITE-ProRule" id="PRU00504"/>
    </source>
</evidence>
<dbReference type="InterPro" id="IPR011042">
    <property type="entry name" value="6-blade_b-propeller_TolB-like"/>
</dbReference>
<keyword evidence="5" id="KW-1185">Reference proteome</keyword>
<keyword evidence="3" id="KW-0732">Signal</keyword>
<feature type="repeat" description="NHL" evidence="2">
    <location>
        <begin position="255"/>
        <end position="285"/>
    </location>
</feature>
<dbReference type="PANTHER" id="PTHR13833:SF71">
    <property type="entry name" value="NHL DOMAIN-CONTAINING PROTEIN"/>
    <property type="match status" value="1"/>
</dbReference>
<dbReference type="PROSITE" id="PS51125">
    <property type="entry name" value="NHL"/>
    <property type="match status" value="1"/>
</dbReference>
<dbReference type="EMBL" id="BMOD01000021">
    <property type="protein sequence ID" value="GGJ50205.1"/>
    <property type="molecule type" value="Genomic_DNA"/>
</dbReference>
<feature type="chain" id="PRO_5045473461" description="NHL repeat-containing protein" evidence="3">
    <location>
        <begin position="24"/>
        <end position="346"/>
    </location>
</feature>
<dbReference type="SUPFAM" id="SSF63829">
    <property type="entry name" value="Calcium-dependent phosphotriesterase"/>
    <property type="match status" value="1"/>
</dbReference>